<gene>
    <name evidence="1" type="ORF">ABUW04_27110</name>
</gene>
<evidence type="ECO:0000313" key="1">
    <source>
        <dbReference type="EMBL" id="MFC1441929.1"/>
    </source>
</evidence>
<evidence type="ECO:0000313" key="2">
    <source>
        <dbReference type="Proteomes" id="UP001592581"/>
    </source>
</evidence>
<accession>A0ABV6XVF9</accession>
<organism evidence="1 2">
    <name type="scientific">Streptacidiphilus jeojiensis</name>
    <dbReference type="NCBI Taxonomy" id="3229225"/>
    <lineage>
        <taxon>Bacteria</taxon>
        <taxon>Bacillati</taxon>
        <taxon>Actinomycetota</taxon>
        <taxon>Actinomycetes</taxon>
        <taxon>Kitasatosporales</taxon>
        <taxon>Streptomycetaceae</taxon>
        <taxon>Streptacidiphilus</taxon>
    </lineage>
</organism>
<protein>
    <submittedName>
        <fullName evidence="1">Uncharacterized protein</fullName>
    </submittedName>
</protein>
<name>A0ABV6XVF9_9ACTN</name>
<dbReference type="Proteomes" id="UP001592581">
    <property type="component" value="Unassembled WGS sequence"/>
</dbReference>
<comment type="caution">
    <text evidence="1">The sequence shown here is derived from an EMBL/GenBank/DDBJ whole genome shotgun (WGS) entry which is preliminary data.</text>
</comment>
<sequence length="176" mass="19889">MTAVVSGVLIPWRSSVDVFAQIMRRHGLDPDAVDNVETAWVAFGEFLQTGVDGIQGPDEDGDGFIVEWGRWGWNDHRPALSFGRQLAVSDSGDRGDPYWQPDYWKVDLQMSFAPDPAWDDLERVPFHDTGFDFKEIGPLRTAALVESRSFVQSYPQLRAMWQGRPVHSCLMFEQAG</sequence>
<proteinExistence type="predicted"/>
<dbReference type="EMBL" id="JBEUKS010000010">
    <property type="protein sequence ID" value="MFC1441929.1"/>
    <property type="molecule type" value="Genomic_DNA"/>
</dbReference>
<keyword evidence="2" id="KW-1185">Reference proteome</keyword>
<reference evidence="1 2" key="1">
    <citation type="submission" date="2024-06" db="EMBL/GenBank/DDBJ databases">
        <authorList>
            <person name="Lee S.D."/>
        </authorList>
    </citation>
    <scope>NUCLEOTIDE SEQUENCE [LARGE SCALE GENOMIC DNA]</scope>
    <source>
        <strain evidence="1 2">N1-10</strain>
    </source>
</reference>
<dbReference type="RefSeq" id="WP_380566910.1">
    <property type="nucleotide sequence ID" value="NZ_JBEUKS010000010.1"/>
</dbReference>